<dbReference type="NCBIfam" id="TIGR01879">
    <property type="entry name" value="hydantase"/>
    <property type="match status" value="1"/>
</dbReference>
<dbReference type="SUPFAM" id="SSF53187">
    <property type="entry name" value="Zn-dependent exopeptidases"/>
    <property type="match status" value="1"/>
</dbReference>
<accession>A0A7C1CX17</accession>
<evidence type="ECO:0000256" key="1">
    <source>
        <dbReference type="ARBA" id="ARBA00006153"/>
    </source>
</evidence>
<comment type="cofactor">
    <cofactor evidence="3">
        <name>Zn(2+)</name>
        <dbReference type="ChEBI" id="CHEBI:29105"/>
    </cofactor>
    <text evidence="3">Binds 2 Zn(2+) ions per subunit.</text>
</comment>
<keyword evidence="3" id="KW-0862">Zinc</keyword>
<evidence type="ECO:0000256" key="3">
    <source>
        <dbReference type="PIRSR" id="PIRSR001235-1"/>
    </source>
</evidence>
<feature type="binding site" evidence="3">
    <location>
        <position position="89"/>
    </location>
    <ligand>
        <name>Zn(2+)</name>
        <dbReference type="ChEBI" id="CHEBI:29105"/>
        <label>1</label>
    </ligand>
</feature>
<feature type="binding site" evidence="3">
    <location>
        <position position="100"/>
    </location>
    <ligand>
        <name>Zn(2+)</name>
        <dbReference type="ChEBI" id="CHEBI:29105"/>
        <label>2</label>
    </ligand>
</feature>
<dbReference type="Gene3D" id="3.30.70.360">
    <property type="match status" value="1"/>
</dbReference>
<feature type="binding site" evidence="3">
    <location>
        <position position="100"/>
    </location>
    <ligand>
        <name>Zn(2+)</name>
        <dbReference type="ChEBI" id="CHEBI:29105"/>
        <label>1</label>
    </ligand>
</feature>
<name>A0A7C1CX17_9BACT</name>
<comment type="similarity">
    <text evidence="1">Belongs to the peptidase M20 family.</text>
</comment>
<dbReference type="InterPro" id="IPR036264">
    <property type="entry name" value="Bact_exopeptidase_dim_dom"/>
</dbReference>
<protein>
    <submittedName>
        <fullName evidence="5">Hydantoinase/carbamoylase family amidase</fullName>
        <ecNumber evidence="5">3.5.-.-</ecNumber>
    </submittedName>
</protein>
<dbReference type="SUPFAM" id="SSF55031">
    <property type="entry name" value="Bacterial exopeptidase dimerisation domain"/>
    <property type="match status" value="1"/>
</dbReference>
<feature type="binding site" evidence="3">
    <location>
        <position position="389"/>
    </location>
    <ligand>
        <name>Zn(2+)</name>
        <dbReference type="ChEBI" id="CHEBI:29105"/>
        <label>2</label>
    </ligand>
</feature>
<gene>
    <name evidence="5" type="ORF">ENN47_08945</name>
</gene>
<feature type="binding site" evidence="4">
    <location>
        <position position="282"/>
    </location>
    <ligand>
        <name>allantoate</name>
        <dbReference type="ChEBI" id="CHEBI:17536"/>
    </ligand>
</feature>
<dbReference type="Pfam" id="PF01546">
    <property type="entry name" value="Peptidase_M20"/>
    <property type="match status" value="1"/>
</dbReference>
<evidence type="ECO:0000256" key="4">
    <source>
        <dbReference type="PIRSR" id="PIRSR001235-2"/>
    </source>
</evidence>
<organism evidence="5">
    <name type="scientific">Mesotoga infera</name>
    <dbReference type="NCBI Taxonomy" id="1236046"/>
    <lineage>
        <taxon>Bacteria</taxon>
        <taxon>Thermotogati</taxon>
        <taxon>Thermotogota</taxon>
        <taxon>Thermotogae</taxon>
        <taxon>Kosmotogales</taxon>
        <taxon>Kosmotogaceae</taxon>
        <taxon>Mesotoga</taxon>
    </lineage>
</organism>
<comment type="caution">
    <text evidence="5">The sequence shown here is derived from an EMBL/GenBank/DDBJ whole genome shotgun (WGS) entry which is preliminary data.</text>
</comment>
<evidence type="ECO:0000256" key="2">
    <source>
        <dbReference type="ARBA" id="ARBA00022801"/>
    </source>
</evidence>
<keyword evidence="2 5" id="KW-0378">Hydrolase</keyword>
<dbReference type="PANTHER" id="PTHR32494">
    <property type="entry name" value="ALLANTOATE DEIMINASE-RELATED"/>
    <property type="match status" value="1"/>
</dbReference>
<proteinExistence type="inferred from homology"/>
<dbReference type="EC" id="3.5.-.-" evidence="5"/>
<feature type="binding site" evidence="4">
    <location>
        <position position="221"/>
    </location>
    <ligand>
        <name>allantoate</name>
        <dbReference type="ChEBI" id="CHEBI:17536"/>
    </ligand>
</feature>
<dbReference type="EMBL" id="DSBT01000263">
    <property type="protein sequence ID" value="HDP78290.1"/>
    <property type="molecule type" value="Genomic_DNA"/>
</dbReference>
<dbReference type="GO" id="GO:0016813">
    <property type="term" value="F:hydrolase activity, acting on carbon-nitrogen (but not peptide) bonds, in linear amidines"/>
    <property type="evidence" value="ECO:0007669"/>
    <property type="project" value="InterPro"/>
</dbReference>
<dbReference type="PANTHER" id="PTHR32494:SF5">
    <property type="entry name" value="ALLANTOATE AMIDOHYDROLASE"/>
    <property type="match status" value="1"/>
</dbReference>
<dbReference type="Proteomes" id="UP000886198">
    <property type="component" value="Unassembled WGS sequence"/>
</dbReference>
<dbReference type="InterPro" id="IPR010158">
    <property type="entry name" value="Amidase_Cbmase"/>
</dbReference>
<reference evidence="5" key="1">
    <citation type="journal article" date="2020" name="mSystems">
        <title>Genome- and Community-Level Interaction Insights into Carbon Utilization and Element Cycling Functions of Hydrothermarchaeota in Hydrothermal Sediment.</title>
        <authorList>
            <person name="Zhou Z."/>
            <person name="Liu Y."/>
            <person name="Xu W."/>
            <person name="Pan J."/>
            <person name="Luo Z.H."/>
            <person name="Li M."/>
        </authorList>
    </citation>
    <scope>NUCLEOTIDE SEQUENCE [LARGE SCALE GENOMIC DNA]</scope>
    <source>
        <strain evidence="5">SpSt-1179</strain>
    </source>
</reference>
<dbReference type="Gene3D" id="3.40.630.10">
    <property type="entry name" value="Zn peptidases"/>
    <property type="match status" value="1"/>
</dbReference>
<dbReference type="InterPro" id="IPR002933">
    <property type="entry name" value="Peptidase_M20"/>
</dbReference>
<evidence type="ECO:0000313" key="5">
    <source>
        <dbReference type="EMBL" id="HDP78290.1"/>
    </source>
</evidence>
<sequence>MNRRQSEGVSLSGLEYLASEEIDRLAKFTSTDEGVTRLPFTKENRLALEYLAKRLSEVGKRVYVDRMGNILTSSGRESQRDDKVVFCSHYDSVPNGGKYDGTAGVVFGILLLTLLGKAEAERIELCAFNCEESSLFGRASLGSAFFLKGEEALGDYETLIGERVSLTELMEKADFQRFSQVGKPFVEEGTRFIEIHVDQSKELSKKALDFAFVEKIAGQRRLSFTFKGETNHSSLMNLSARRDSLLASTSAILKASELSKLMSSEEVVGTVTRLVNTPNVMNMIPGETETTVDIRGFSVRSLEEFKGSLTDYCRAVSEGAAIEFSSSEFSTMDPATMDSSYLKYLQNSLTVKGLSSTRMNSIAWHDIAEVSKYFPSSLILLPNPTGVSHSPREAMDLTSFSKLLNAMLEIFGGSHASN</sequence>
<feature type="binding site" evidence="4">
    <location>
        <position position="295"/>
    </location>
    <ligand>
        <name>allantoate</name>
        <dbReference type="ChEBI" id="CHEBI:17536"/>
    </ligand>
</feature>
<dbReference type="GO" id="GO:0046872">
    <property type="term" value="F:metal ion binding"/>
    <property type="evidence" value="ECO:0007669"/>
    <property type="project" value="UniProtKB-KW"/>
</dbReference>
<feature type="binding site" evidence="3">
    <location>
        <position position="132"/>
    </location>
    <ligand>
        <name>Zn(2+)</name>
        <dbReference type="ChEBI" id="CHEBI:29105"/>
        <label>2</label>
    </ligand>
</feature>
<feature type="binding site" evidence="3">
    <location>
        <position position="196"/>
    </location>
    <ligand>
        <name>Zn(2+)</name>
        <dbReference type="ChEBI" id="CHEBI:29105"/>
        <label>1</label>
    </ligand>
</feature>
<dbReference type="AlphaFoldDB" id="A0A7C1CX17"/>
<keyword evidence="3" id="KW-0479">Metal-binding</keyword>
<dbReference type="PIRSF" id="PIRSF001235">
    <property type="entry name" value="Amidase_carbamoylase"/>
    <property type="match status" value="1"/>
</dbReference>